<dbReference type="Gene3D" id="3.40.50.720">
    <property type="entry name" value="NAD(P)-binding Rossmann-like Domain"/>
    <property type="match status" value="1"/>
</dbReference>
<dbReference type="GO" id="GO:0016491">
    <property type="term" value="F:oxidoreductase activity"/>
    <property type="evidence" value="ECO:0007669"/>
    <property type="project" value="TreeGrafter"/>
</dbReference>
<evidence type="ECO:0000313" key="3">
    <source>
        <dbReference type="EMBL" id="KOS18199.1"/>
    </source>
</evidence>
<dbReference type="PANTHER" id="PTHR43544:SF12">
    <property type="entry name" value="NAD(P)-BINDING ROSSMANN-FOLD SUPERFAMILY PROTEIN"/>
    <property type="match status" value="1"/>
</dbReference>
<gene>
    <name evidence="3" type="ORF">ESCO_003255</name>
</gene>
<dbReference type="PANTHER" id="PTHR43544">
    <property type="entry name" value="SHORT-CHAIN DEHYDROGENASE/REDUCTASE"/>
    <property type="match status" value="1"/>
</dbReference>
<evidence type="ECO:0000256" key="2">
    <source>
        <dbReference type="SAM" id="MobiDB-lite"/>
    </source>
</evidence>
<dbReference type="OrthoDB" id="5296at2759"/>
<keyword evidence="4" id="KW-1185">Reference proteome</keyword>
<dbReference type="EMBL" id="LGSR01000022">
    <property type="protein sequence ID" value="KOS18199.1"/>
    <property type="molecule type" value="Genomic_DNA"/>
</dbReference>
<reference evidence="3 4" key="1">
    <citation type="submission" date="2015-07" db="EMBL/GenBank/DDBJ databases">
        <title>The genome of the fungus Escovopsis weberi, a specialized disease agent of ant agriculture.</title>
        <authorList>
            <person name="de Man T.J."/>
            <person name="Stajich J.E."/>
            <person name="Kubicek C.P."/>
            <person name="Chenthamara K."/>
            <person name="Atanasova L."/>
            <person name="Druzhinina I.S."/>
            <person name="Birnbaum S."/>
            <person name="Barribeau S.M."/>
            <person name="Teiling C."/>
            <person name="Suen G."/>
            <person name="Currie C."/>
            <person name="Gerardo N.M."/>
        </authorList>
    </citation>
    <scope>NUCLEOTIDE SEQUENCE [LARGE SCALE GENOMIC DNA]</scope>
</reference>
<feature type="region of interest" description="Disordered" evidence="2">
    <location>
        <begin position="156"/>
        <end position="198"/>
    </location>
</feature>
<dbReference type="InterPro" id="IPR036291">
    <property type="entry name" value="NAD(P)-bd_dom_sf"/>
</dbReference>
<feature type="compositionally biased region" description="Basic and acidic residues" evidence="2">
    <location>
        <begin position="178"/>
        <end position="193"/>
    </location>
</feature>
<dbReference type="PRINTS" id="PR00081">
    <property type="entry name" value="GDHRDH"/>
</dbReference>
<dbReference type="InterPro" id="IPR002347">
    <property type="entry name" value="SDR_fam"/>
</dbReference>
<organism evidence="3 4">
    <name type="scientific">Escovopsis weberi</name>
    <dbReference type="NCBI Taxonomy" id="150374"/>
    <lineage>
        <taxon>Eukaryota</taxon>
        <taxon>Fungi</taxon>
        <taxon>Dikarya</taxon>
        <taxon>Ascomycota</taxon>
        <taxon>Pezizomycotina</taxon>
        <taxon>Sordariomycetes</taxon>
        <taxon>Hypocreomycetidae</taxon>
        <taxon>Hypocreales</taxon>
        <taxon>Hypocreaceae</taxon>
        <taxon>Escovopsis</taxon>
    </lineage>
</organism>
<sequence length="312" mass="34085">MSTPWIFVCPSSRGIGFALTRHLLARTPPSVPILATTRHPSPSATKAELLRDLDQDQGRGPQLARRLTVVRCDVADEQSVAAAAREAERLFPRGSHHLHLAAAIPGVLLNPEKSPLQIDADAALRSFQINTVGPLLLAKHFFDFLPRRATVMQRPAADADADAIPGPESEAFSTAAPPEEHGQDRNDRNDQARRAQLPRHTTWLTMAARVGSTTDNHSGGWFSYRASKAGVASLTRSLDVMLQARAGRNAMAVAYHPGTVMTDLSRDFWRSVPDEKLLTPEFAAGRMLDVVCGLELGQRGRCWAWDGEEVPP</sequence>
<comment type="caution">
    <text evidence="3">The sequence shown here is derived from an EMBL/GenBank/DDBJ whole genome shotgun (WGS) entry which is preliminary data.</text>
</comment>
<accession>A0A0M9VSX8</accession>
<name>A0A0M9VSX8_ESCWE</name>
<evidence type="ECO:0000256" key="1">
    <source>
        <dbReference type="ARBA" id="ARBA00006484"/>
    </source>
</evidence>
<protein>
    <submittedName>
        <fullName evidence="3">C-factor</fullName>
    </submittedName>
</protein>
<proteinExistence type="inferred from homology"/>
<dbReference type="AlphaFoldDB" id="A0A0M9VSX8"/>
<comment type="similarity">
    <text evidence="1">Belongs to the short-chain dehydrogenases/reductases (SDR) family.</text>
</comment>
<dbReference type="SUPFAM" id="SSF51735">
    <property type="entry name" value="NAD(P)-binding Rossmann-fold domains"/>
    <property type="match status" value="1"/>
</dbReference>
<dbReference type="GO" id="GO:0005737">
    <property type="term" value="C:cytoplasm"/>
    <property type="evidence" value="ECO:0007669"/>
    <property type="project" value="TreeGrafter"/>
</dbReference>
<dbReference type="Proteomes" id="UP000053831">
    <property type="component" value="Unassembled WGS sequence"/>
</dbReference>
<evidence type="ECO:0000313" key="4">
    <source>
        <dbReference type="Proteomes" id="UP000053831"/>
    </source>
</evidence>
<dbReference type="InterPro" id="IPR051468">
    <property type="entry name" value="Fungal_SecMetab_SDRs"/>
</dbReference>